<organism evidence="1 2">
    <name type="scientific">Coccidioides immitis (strain RS)</name>
    <name type="common">Valley fever fungus</name>
    <dbReference type="NCBI Taxonomy" id="246410"/>
    <lineage>
        <taxon>Eukaryota</taxon>
        <taxon>Fungi</taxon>
        <taxon>Dikarya</taxon>
        <taxon>Ascomycota</taxon>
        <taxon>Pezizomycotina</taxon>
        <taxon>Eurotiomycetes</taxon>
        <taxon>Eurotiomycetidae</taxon>
        <taxon>Onygenales</taxon>
        <taxon>Onygenaceae</taxon>
        <taxon>Coccidioides</taxon>
    </lineage>
</organism>
<dbReference type="KEGG" id="cim:CIMG_02926"/>
<dbReference type="AlphaFoldDB" id="J3KME4"/>
<evidence type="ECO:0000313" key="2">
    <source>
        <dbReference type="Proteomes" id="UP000001261"/>
    </source>
</evidence>
<reference evidence="2" key="2">
    <citation type="journal article" date="2010" name="Genome Res.">
        <title>Population genomic sequencing of Coccidioides fungi reveals recent hybridization and transposon control.</title>
        <authorList>
            <person name="Neafsey D.E."/>
            <person name="Barker B.M."/>
            <person name="Sharpton T.J."/>
            <person name="Stajich J.E."/>
            <person name="Park D.J."/>
            <person name="Whiston E."/>
            <person name="Hung C.-Y."/>
            <person name="McMahan C."/>
            <person name="White J."/>
            <person name="Sykes S."/>
            <person name="Heiman D."/>
            <person name="Young S."/>
            <person name="Zeng Q."/>
            <person name="Abouelleil A."/>
            <person name="Aftuck L."/>
            <person name="Bessette D."/>
            <person name="Brown A."/>
            <person name="FitzGerald M."/>
            <person name="Lui A."/>
            <person name="Macdonald J.P."/>
            <person name="Priest M."/>
            <person name="Orbach M.J."/>
            <person name="Galgiani J.N."/>
            <person name="Kirkland T.N."/>
            <person name="Cole G.T."/>
            <person name="Birren B.W."/>
            <person name="Henn M.R."/>
            <person name="Taylor J.W."/>
            <person name="Rounsley S.D."/>
        </authorList>
    </citation>
    <scope>GENOME REANNOTATION</scope>
    <source>
        <strain evidence="2">RS</strain>
    </source>
</reference>
<dbReference type="InParanoid" id="J3KME4"/>
<reference evidence="2" key="1">
    <citation type="journal article" date="2009" name="Genome Res.">
        <title>Comparative genomic analyses of the human fungal pathogens Coccidioides and their relatives.</title>
        <authorList>
            <person name="Sharpton T.J."/>
            <person name="Stajich J.E."/>
            <person name="Rounsley S.D."/>
            <person name="Gardner M.J."/>
            <person name="Wortman J.R."/>
            <person name="Jordar V.S."/>
            <person name="Maiti R."/>
            <person name="Kodira C.D."/>
            <person name="Neafsey D.E."/>
            <person name="Zeng Q."/>
            <person name="Hung C.-Y."/>
            <person name="McMahan C."/>
            <person name="Muszewska A."/>
            <person name="Grynberg M."/>
            <person name="Mandel M.A."/>
            <person name="Kellner E.M."/>
            <person name="Barker B.M."/>
            <person name="Galgiani J.N."/>
            <person name="Orbach M.J."/>
            <person name="Kirkland T.N."/>
            <person name="Cole G.T."/>
            <person name="Henn M.R."/>
            <person name="Birren B.W."/>
            <person name="Taylor J.W."/>
        </authorList>
    </citation>
    <scope>NUCLEOTIDE SEQUENCE [LARGE SCALE GENOMIC DNA]</scope>
    <source>
        <strain evidence="2">RS</strain>
    </source>
</reference>
<accession>J3KME4</accession>
<protein>
    <submittedName>
        <fullName evidence="1">Uncharacterized protein</fullName>
    </submittedName>
</protein>
<dbReference type="VEuPathDB" id="FungiDB:CIMG_02926"/>
<dbReference type="GeneID" id="4565880"/>
<name>J3KME4_COCIM</name>
<dbReference type="RefSeq" id="XP_001249155.1">
    <property type="nucleotide sequence ID" value="XM_001249154.1"/>
</dbReference>
<dbReference type="Proteomes" id="UP000001261">
    <property type="component" value="Unassembled WGS sequence"/>
</dbReference>
<evidence type="ECO:0000313" key="1">
    <source>
        <dbReference type="EMBL" id="EAS37572.3"/>
    </source>
</evidence>
<sequence length="114" mass="13130">MSGIQIRKRVMAHWNGNLQASCIHLKTKKGCRKPYEGKFMGQWLFWHWFIIVHPIQPSGESCSMVSVTIATSSAFSKYLLRSGSFRLALIFEWPILGIGARVSDYVDYWRSDNC</sequence>
<gene>
    <name evidence="1" type="ORF">CIMG_02926</name>
</gene>
<keyword evidence="2" id="KW-1185">Reference proteome</keyword>
<dbReference type="EMBL" id="GG704911">
    <property type="protein sequence ID" value="EAS37572.3"/>
    <property type="molecule type" value="Genomic_DNA"/>
</dbReference>
<proteinExistence type="predicted"/>